<keyword evidence="3" id="KW-0812">Transmembrane</keyword>
<evidence type="ECO:0000256" key="6">
    <source>
        <dbReference type="ARBA" id="ARBA00023136"/>
    </source>
</evidence>
<dbReference type="InterPro" id="IPR026050">
    <property type="entry name" value="C1GALT1/C1GALT1_chp1"/>
</dbReference>
<dbReference type="Proteomes" id="UP000800093">
    <property type="component" value="Unassembled WGS sequence"/>
</dbReference>
<sequence length="467" mass="53394">MLKTIPLRFSRRPWRLLFIALLFFFTAYTLSRTRHEPQAPPPTFHKKTKLFFPPLKSSSGNIDPDYCENFPRDLLDKYQVVLKTGVADSAKNKAHLSTVTSCITNLIVVSDHAEKIGERQVIDILGELPASYGVNNTDFEAYAAHKKAHAEGEAPTYSREGWRLDRFKFLPMVDKAYELNPKAQWYIFLESDVYFFWDTLFRQLSLMDPNEKHYLGSPVAGSDNRYFGYGGAGFVLSQGLMKALYPPKEGNTPSGNEHRLSVQYEQWAKNDCCGDAVLGYAILNSTGTRLEALYPTFSGDELKSIKVDRERWCIPLLSLHRVVPEQMEQLWKWERTRPYTEKPFVYSSMLAYTHAHLRDGPSREFWDNLSEMPVPNDRPAHRDAGACGSECNNDPNCLQYSYSQTVCRHSNYIKLGNSVNKENGGQGEFISGWDLNKMAELGLKFDENKNLIDTSCEETTWLTPVVR</sequence>
<comment type="caution">
    <text evidence="7">The sequence shown here is derived from an EMBL/GenBank/DDBJ whole genome shotgun (WGS) entry which is preliminary data.</text>
</comment>
<keyword evidence="5" id="KW-1133">Transmembrane helix</keyword>
<protein>
    <recommendedName>
        <fullName evidence="9">Glycosyltransferase family 31 protein</fullName>
    </recommendedName>
</protein>
<dbReference type="EMBL" id="ML986633">
    <property type="protein sequence ID" value="KAF2262974.1"/>
    <property type="molecule type" value="Genomic_DNA"/>
</dbReference>
<dbReference type="GO" id="GO:0016020">
    <property type="term" value="C:membrane"/>
    <property type="evidence" value="ECO:0007669"/>
    <property type="project" value="UniProtKB-SubCell"/>
</dbReference>
<comment type="similarity">
    <text evidence="2">Belongs to the glycosyltransferase 31 family. Beta3-Gal-T subfamily.</text>
</comment>
<evidence type="ECO:0000313" key="8">
    <source>
        <dbReference type="Proteomes" id="UP000800093"/>
    </source>
</evidence>
<evidence type="ECO:0000256" key="2">
    <source>
        <dbReference type="ARBA" id="ARBA00006462"/>
    </source>
</evidence>
<dbReference type="OrthoDB" id="414175at2759"/>
<dbReference type="Gene3D" id="3.90.550.50">
    <property type="match status" value="1"/>
</dbReference>
<evidence type="ECO:0000256" key="5">
    <source>
        <dbReference type="ARBA" id="ARBA00022989"/>
    </source>
</evidence>
<evidence type="ECO:0000256" key="1">
    <source>
        <dbReference type="ARBA" id="ARBA00004606"/>
    </source>
</evidence>
<dbReference type="AlphaFoldDB" id="A0A9P4K4X9"/>
<comment type="subcellular location">
    <subcellularLocation>
        <location evidence="1">Membrane</location>
        <topology evidence="1">Single-pass type II membrane protein</topology>
    </subcellularLocation>
</comment>
<dbReference type="PANTHER" id="PTHR23033">
    <property type="entry name" value="BETA1,3-GALACTOSYLTRANSFERASE"/>
    <property type="match status" value="1"/>
</dbReference>
<organism evidence="7 8">
    <name type="scientific">Lojkania enalia</name>
    <dbReference type="NCBI Taxonomy" id="147567"/>
    <lineage>
        <taxon>Eukaryota</taxon>
        <taxon>Fungi</taxon>
        <taxon>Dikarya</taxon>
        <taxon>Ascomycota</taxon>
        <taxon>Pezizomycotina</taxon>
        <taxon>Dothideomycetes</taxon>
        <taxon>Pleosporomycetidae</taxon>
        <taxon>Pleosporales</taxon>
        <taxon>Pleosporales incertae sedis</taxon>
        <taxon>Lojkania</taxon>
    </lineage>
</organism>
<evidence type="ECO:0000256" key="4">
    <source>
        <dbReference type="ARBA" id="ARBA00022968"/>
    </source>
</evidence>
<evidence type="ECO:0000313" key="7">
    <source>
        <dbReference type="EMBL" id="KAF2262974.1"/>
    </source>
</evidence>
<keyword evidence="4" id="KW-0735">Signal-anchor</keyword>
<reference evidence="8" key="1">
    <citation type="journal article" date="2020" name="Stud. Mycol.">
        <title>101 Dothideomycetes genomes: A test case for predicting lifestyles and emergence of pathogens.</title>
        <authorList>
            <person name="Haridas S."/>
            <person name="Albert R."/>
            <person name="Binder M."/>
            <person name="Bloem J."/>
            <person name="LaButti K."/>
            <person name="Salamov A."/>
            <person name="Andreopoulos B."/>
            <person name="Baker S."/>
            <person name="Barry K."/>
            <person name="Bills G."/>
            <person name="Bluhm B."/>
            <person name="Cannon C."/>
            <person name="Castanera R."/>
            <person name="Culley D."/>
            <person name="Daum C."/>
            <person name="Ezra D."/>
            <person name="Gonzalez J."/>
            <person name="Henrissat B."/>
            <person name="Kuo A."/>
            <person name="Liang C."/>
            <person name="Lipzen A."/>
            <person name="Lutzoni F."/>
            <person name="Magnuson J."/>
            <person name="Mondo S."/>
            <person name="Nolan M."/>
            <person name="Ohm R."/>
            <person name="Pangilinan J."/>
            <person name="Park H.-J."/>
            <person name="Ramirez L."/>
            <person name="Alfaro M."/>
            <person name="Sun H."/>
            <person name="Tritt A."/>
            <person name="Yoshinaga Y."/>
            <person name="Zwiers L.-H."/>
            <person name="Turgeon B."/>
            <person name="Goodwin S."/>
            <person name="Spatafora J."/>
            <person name="Crous P."/>
            <person name="Grigoriev I."/>
        </authorList>
    </citation>
    <scope>NUCLEOTIDE SEQUENCE [LARGE SCALE GENOMIC DNA]</scope>
    <source>
        <strain evidence="8">CBS 304.66</strain>
    </source>
</reference>
<keyword evidence="6" id="KW-0472">Membrane</keyword>
<evidence type="ECO:0008006" key="9">
    <source>
        <dbReference type="Google" id="ProtNLM"/>
    </source>
</evidence>
<evidence type="ECO:0000256" key="3">
    <source>
        <dbReference type="ARBA" id="ARBA00022692"/>
    </source>
</evidence>
<keyword evidence="8" id="KW-1185">Reference proteome</keyword>
<proteinExistence type="inferred from homology"/>
<gene>
    <name evidence="7" type="ORF">CC78DRAFT_293456</name>
</gene>
<dbReference type="PANTHER" id="PTHR23033:SF43">
    <property type="entry name" value="APPLE DOMAIN-CONTAINING PROTEIN"/>
    <property type="match status" value="1"/>
</dbReference>
<name>A0A9P4K4X9_9PLEO</name>
<accession>A0A9P4K4X9</accession>